<dbReference type="EMBL" id="CP133621">
    <property type="protein sequence ID" value="WMV50785.1"/>
    <property type="molecule type" value="Genomic_DNA"/>
</dbReference>
<feature type="region of interest" description="Disordered" evidence="1">
    <location>
        <begin position="73"/>
        <end position="102"/>
    </location>
</feature>
<evidence type="ECO:0000313" key="4">
    <source>
        <dbReference type="Proteomes" id="UP001234989"/>
    </source>
</evidence>
<feature type="region of interest" description="Disordered" evidence="1">
    <location>
        <begin position="211"/>
        <end position="242"/>
    </location>
</feature>
<protein>
    <submittedName>
        <fullName evidence="3">Uncharacterized protein</fullName>
    </submittedName>
</protein>
<dbReference type="PANTHER" id="PTHR46774">
    <property type="entry name" value="CHROMATIN MODIFICATION-RELATED PROTEIN EAF1 A-RELATED"/>
    <property type="match status" value="1"/>
</dbReference>
<feature type="chain" id="PRO_5041921044" evidence="2">
    <location>
        <begin position="24"/>
        <end position="242"/>
    </location>
</feature>
<dbReference type="PANTHER" id="PTHR46774:SF3">
    <property type="entry name" value="CHROMATIN MODIFICATION-RELATED PROTEIN EAF1 A-RELATED"/>
    <property type="match status" value="1"/>
</dbReference>
<reference evidence="3" key="1">
    <citation type="submission" date="2023-08" db="EMBL/GenBank/DDBJ databases">
        <title>A de novo genome assembly of Solanum verrucosum Schlechtendal, a Mexican diploid species geographically isolated from the other diploid A-genome species in potato relatives.</title>
        <authorList>
            <person name="Hosaka K."/>
        </authorList>
    </citation>
    <scope>NUCLEOTIDE SEQUENCE</scope>
    <source>
        <tissue evidence="3">Young leaves</tissue>
    </source>
</reference>
<dbReference type="InterPro" id="IPR044798">
    <property type="entry name" value="EAF1A/B"/>
</dbReference>
<accession>A0AAF0UQD2</accession>
<gene>
    <name evidence="3" type="ORF">MTR67_044170</name>
</gene>
<evidence type="ECO:0000313" key="3">
    <source>
        <dbReference type="EMBL" id="WMV50785.1"/>
    </source>
</evidence>
<dbReference type="Proteomes" id="UP001234989">
    <property type="component" value="Chromosome 10"/>
</dbReference>
<keyword evidence="2" id="KW-0732">Signal</keyword>
<dbReference type="GO" id="GO:0035267">
    <property type="term" value="C:NuA4 histone acetyltransferase complex"/>
    <property type="evidence" value="ECO:0007669"/>
    <property type="project" value="InterPro"/>
</dbReference>
<sequence>MSKERRLVGAFVAQLLVNIPVSAIDGPDLGSASPSTARPVHLSFMDWKASFLKLSATPCNTPYARTTKMQISEVQSVGRDPQDPQNPSSEVDRRTDRTDRGSVNGPSISLCFIFIVAAHVMGISGPKSKPNSVEGGFVDQNELRGFVEDGVDIGTKASLTLALEKIRAELRHECAGKAVNRGILEYLEKSGDPLKFKHEYFFLPSVQSTSLKCNKKKRKDEDANDDETGKKKEKKKKKKIDE</sequence>
<evidence type="ECO:0000256" key="1">
    <source>
        <dbReference type="SAM" id="MobiDB-lite"/>
    </source>
</evidence>
<feature type="compositionally biased region" description="Basic residues" evidence="1">
    <location>
        <begin position="231"/>
        <end position="242"/>
    </location>
</feature>
<evidence type="ECO:0000256" key="2">
    <source>
        <dbReference type="SAM" id="SignalP"/>
    </source>
</evidence>
<feature type="signal peptide" evidence="2">
    <location>
        <begin position="1"/>
        <end position="23"/>
    </location>
</feature>
<dbReference type="AlphaFoldDB" id="A0AAF0UQD2"/>
<proteinExistence type="predicted"/>
<organism evidence="3 4">
    <name type="scientific">Solanum verrucosum</name>
    <dbReference type="NCBI Taxonomy" id="315347"/>
    <lineage>
        <taxon>Eukaryota</taxon>
        <taxon>Viridiplantae</taxon>
        <taxon>Streptophyta</taxon>
        <taxon>Embryophyta</taxon>
        <taxon>Tracheophyta</taxon>
        <taxon>Spermatophyta</taxon>
        <taxon>Magnoliopsida</taxon>
        <taxon>eudicotyledons</taxon>
        <taxon>Gunneridae</taxon>
        <taxon>Pentapetalae</taxon>
        <taxon>asterids</taxon>
        <taxon>lamiids</taxon>
        <taxon>Solanales</taxon>
        <taxon>Solanaceae</taxon>
        <taxon>Solanoideae</taxon>
        <taxon>Solaneae</taxon>
        <taxon>Solanum</taxon>
    </lineage>
</organism>
<name>A0AAF0UQD2_SOLVR</name>
<feature type="compositionally biased region" description="Basic and acidic residues" evidence="1">
    <location>
        <begin position="90"/>
        <end position="100"/>
    </location>
</feature>
<keyword evidence="4" id="KW-1185">Reference proteome</keyword>